<dbReference type="EMBL" id="JAACJM010000071">
    <property type="protein sequence ID" value="KAF5351313.1"/>
    <property type="molecule type" value="Genomic_DNA"/>
</dbReference>
<feature type="compositionally biased region" description="Acidic residues" evidence="1">
    <location>
        <begin position="140"/>
        <end position="151"/>
    </location>
</feature>
<comment type="caution">
    <text evidence="2">The sequence shown here is derived from an EMBL/GenBank/DDBJ whole genome shotgun (WGS) entry which is preliminary data.</text>
</comment>
<dbReference type="OrthoDB" id="3265863at2759"/>
<reference evidence="2 3" key="1">
    <citation type="journal article" date="2020" name="ISME J.">
        <title>Uncovering the hidden diversity of litter-decomposition mechanisms in mushroom-forming fungi.</title>
        <authorList>
            <person name="Floudas D."/>
            <person name="Bentzer J."/>
            <person name="Ahren D."/>
            <person name="Johansson T."/>
            <person name="Persson P."/>
            <person name="Tunlid A."/>
        </authorList>
    </citation>
    <scope>NUCLEOTIDE SEQUENCE [LARGE SCALE GENOMIC DNA]</scope>
    <source>
        <strain evidence="2 3">CBS 291.85</strain>
    </source>
</reference>
<evidence type="ECO:0000256" key="1">
    <source>
        <dbReference type="SAM" id="MobiDB-lite"/>
    </source>
</evidence>
<dbReference type="AlphaFoldDB" id="A0A8H5FWG1"/>
<protein>
    <submittedName>
        <fullName evidence="2">Uncharacterized protein</fullName>
    </submittedName>
</protein>
<feature type="region of interest" description="Disordered" evidence="1">
    <location>
        <begin position="1"/>
        <end position="28"/>
    </location>
</feature>
<evidence type="ECO:0000313" key="3">
    <source>
        <dbReference type="Proteomes" id="UP000559256"/>
    </source>
</evidence>
<sequence length="233" mass="25274">MGRAFYSSRSSSPVAVSPYPKWSQQNKFDPDSDEFWRDAIYEAFLDTNECLHPDPATNPMADGPDDPAQMLAAALHHPPSPSFSLSDNEGPLTPPVIPTYIYDIPPTAALPSLSSLARQHSDPIIQNAHTDTAHYHNNNEDESDSESDDSDSIPPPLSVIRFRIPPQPSTPPQRSRAIPIPGSAVPNHSLPSFSPPPSVSPRIYNWNRASASAARSIPTPSRISAQPIAAGDR</sequence>
<organism evidence="2 3">
    <name type="scientific">Tetrapyrgos nigripes</name>
    <dbReference type="NCBI Taxonomy" id="182062"/>
    <lineage>
        <taxon>Eukaryota</taxon>
        <taxon>Fungi</taxon>
        <taxon>Dikarya</taxon>
        <taxon>Basidiomycota</taxon>
        <taxon>Agaricomycotina</taxon>
        <taxon>Agaricomycetes</taxon>
        <taxon>Agaricomycetidae</taxon>
        <taxon>Agaricales</taxon>
        <taxon>Marasmiineae</taxon>
        <taxon>Marasmiaceae</taxon>
        <taxon>Tetrapyrgos</taxon>
    </lineage>
</organism>
<name>A0A8H5FWG1_9AGAR</name>
<dbReference type="Proteomes" id="UP000559256">
    <property type="component" value="Unassembled WGS sequence"/>
</dbReference>
<feature type="compositionally biased region" description="Low complexity" evidence="1">
    <location>
        <begin position="1"/>
        <end position="19"/>
    </location>
</feature>
<proteinExistence type="predicted"/>
<accession>A0A8H5FWG1</accession>
<evidence type="ECO:0000313" key="2">
    <source>
        <dbReference type="EMBL" id="KAF5351313.1"/>
    </source>
</evidence>
<keyword evidence="3" id="KW-1185">Reference proteome</keyword>
<gene>
    <name evidence="2" type="ORF">D9758_008062</name>
</gene>
<feature type="region of interest" description="Disordered" evidence="1">
    <location>
        <begin position="134"/>
        <end position="233"/>
    </location>
</feature>